<gene>
    <name evidence="1" type="ORF">V6N11_067690</name>
</gene>
<organism evidence="1 2">
    <name type="scientific">Hibiscus sabdariffa</name>
    <name type="common">roselle</name>
    <dbReference type="NCBI Taxonomy" id="183260"/>
    <lineage>
        <taxon>Eukaryota</taxon>
        <taxon>Viridiplantae</taxon>
        <taxon>Streptophyta</taxon>
        <taxon>Embryophyta</taxon>
        <taxon>Tracheophyta</taxon>
        <taxon>Spermatophyta</taxon>
        <taxon>Magnoliopsida</taxon>
        <taxon>eudicotyledons</taxon>
        <taxon>Gunneridae</taxon>
        <taxon>Pentapetalae</taxon>
        <taxon>rosids</taxon>
        <taxon>malvids</taxon>
        <taxon>Malvales</taxon>
        <taxon>Malvaceae</taxon>
        <taxon>Malvoideae</taxon>
        <taxon>Hibiscus</taxon>
    </lineage>
</organism>
<reference evidence="1 2" key="1">
    <citation type="journal article" date="2024" name="G3 (Bethesda)">
        <title>Genome assembly of Hibiscus sabdariffa L. provides insights into metabolisms of medicinal natural products.</title>
        <authorList>
            <person name="Kim T."/>
        </authorList>
    </citation>
    <scope>NUCLEOTIDE SEQUENCE [LARGE SCALE GENOMIC DNA]</scope>
    <source>
        <strain evidence="1">TK-2024</strain>
        <tissue evidence="1">Old leaves</tissue>
    </source>
</reference>
<sequence>MGQNLPSNDYVHNGFRPGCLENDRLRWRGSSSGIYSSKSFCDVASLSSESLDRMWARGKWEVVLIPKEANEVADNLAKRGINISHDLLRLLPGCI</sequence>
<dbReference type="EMBL" id="JBBPBN010000012">
    <property type="protein sequence ID" value="KAK9027868.1"/>
    <property type="molecule type" value="Genomic_DNA"/>
</dbReference>
<comment type="caution">
    <text evidence="1">The sequence shown here is derived from an EMBL/GenBank/DDBJ whole genome shotgun (WGS) entry which is preliminary data.</text>
</comment>
<accession>A0ABR2SRH8</accession>
<evidence type="ECO:0000313" key="1">
    <source>
        <dbReference type="EMBL" id="KAK9027868.1"/>
    </source>
</evidence>
<keyword evidence="2" id="KW-1185">Reference proteome</keyword>
<name>A0ABR2SRH8_9ROSI</name>
<evidence type="ECO:0008006" key="3">
    <source>
        <dbReference type="Google" id="ProtNLM"/>
    </source>
</evidence>
<dbReference type="Proteomes" id="UP001396334">
    <property type="component" value="Unassembled WGS sequence"/>
</dbReference>
<proteinExistence type="predicted"/>
<protein>
    <recommendedName>
        <fullName evidence="3">RNase H type-1 domain-containing protein</fullName>
    </recommendedName>
</protein>
<evidence type="ECO:0000313" key="2">
    <source>
        <dbReference type="Proteomes" id="UP001396334"/>
    </source>
</evidence>